<keyword evidence="3" id="KW-1185">Reference proteome</keyword>
<name>A0ABN8DWT9_9VIBR</name>
<keyword evidence="1" id="KW-1133">Transmembrane helix</keyword>
<dbReference type="Proteomes" id="UP000838748">
    <property type="component" value="Unassembled WGS sequence"/>
</dbReference>
<gene>
    <name evidence="2" type="ORF">VMF7928_00027</name>
</gene>
<feature type="transmembrane region" description="Helical" evidence="1">
    <location>
        <begin position="162"/>
        <end position="180"/>
    </location>
</feature>
<accession>A0ABN8DWT9</accession>
<dbReference type="RefSeq" id="WP_237359447.1">
    <property type="nucleotide sequence ID" value="NZ_CAKLDM010000001.1"/>
</dbReference>
<keyword evidence="1" id="KW-0812">Transmembrane</keyword>
<reference evidence="2" key="1">
    <citation type="submission" date="2021-11" db="EMBL/GenBank/DDBJ databases">
        <authorList>
            <person name="Rodrigo-Torres L."/>
            <person name="Arahal R. D."/>
            <person name="Lucena T."/>
        </authorList>
    </citation>
    <scope>NUCLEOTIDE SEQUENCE</scope>
    <source>
        <strain evidence="2">CECT 7928</strain>
    </source>
</reference>
<protein>
    <recommendedName>
        <fullName evidence="4">Integral membrane protein</fullName>
    </recommendedName>
</protein>
<evidence type="ECO:0000256" key="1">
    <source>
        <dbReference type="SAM" id="Phobius"/>
    </source>
</evidence>
<organism evidence="2 3">
    <name type="scientific">Vibrio marisflavi CECT 7928</name>
    <dbReference type="NCBI Taxonomy" id="634439"/>
    <lineage>
        <taxon>Bacteria</taxon>
        <taxon>Pseudomonadati</taxon>
        <taxon>Pseudomonadota</taxon>
        <taxon>Gammaproteobacteria</taxon>
        <taxon>Vibrionales</taxon>
        <taxon>Vibrionaceae</taxon>
        <taxon>Vibrio</taxon>
    </lineage>
</organism>
<feature type="transmembrane region" description="Helical" evidence="1">
    <location>
        <begin position="192"/>
        <end position="213"/>
    </location>
</feature>
<evidence type="ECO:0008006" key="4">
    <source>
        <dbReference type="Google" id="ProtNLM"/>
    </source>
</evidence>
<proteinExistence type="predicted"/>
<sequence>MLTFLATSSLLLITVAIVHNLMSAALSGSIFANRMSRVVYKITAIIGTPIHELSHAIACVLFAHKITSIKLVDLSFSNPTLGHVGHSWNTRSIYQSIGCFFIAIAPLITASLLVNFCYMHEPHWQPHFNLQGMDVGQVLLTTLSQSGSMAFEWFVFSVQNPIGFGKFLLVSLICFHCIPSRTDFHNAAKGSVIVLVIVTILIVLSLFASNLGFDIFLSTDYFAKLLTAVALTGSVMFLAQAFWLGLFLFSKIGRLR</sequence>
<dbReference type="EMBL" id="CAKLDM010000001">
    <property type="protein sequence ID" value="CAH0535871.1"/>
    <property type="molecule type" value="Genomic_DNA"/>
</dbReference>
<comment type="caution">
    <text evidence="2">The sequence shown here is derived from an EMBL/GenBank/DDBJ whole genome shotgun (WGS) entry which is preliminary data.</text>
</comment>
<feature type="transmembrane region" description="Helical" evidence="1">
    <location>
        <begin position="225"/>
        <end position="249"/>
    </location>
</feature>
<feature type="transmembrane region" description="Helical" evidence="1">
    <location>
        <begin position="93"/>
        <end position="118"/>
    </location>
</feature>
<evidence type="ECO:0000313" key="3">
    <source>
        <dbReference type="Proteomes" id="UP000838748"/>
    </source>
</evidence>
<evidence type="ECO:0000313" key="2">
    <source>
        <dbReference type="EMBL" id="CAH0535871.1"/>
    </source>
</evidence>
<keyword evidence="1" id="KW-0472">Membrane</keyword>